<dbReference type="InterPro" id="IPR001020">
    <property type="entry name" value="PTS_HPr_His_P_site"/>
</dbReference>
<keyword evidence="4" id="KW-0598">Phosphotransferase system</keyword>
<dbReference type="PRINTS" id="PR00107">
    <property type="entry name" value="PHOSPHOCPHPR"/>
</dbReference>
<dbReference type="Gene3D" id="3.30.1340.10">
    <property type="entry name" value="HPr-like"/>
    <property type="match status" value="1"/>
</dbReference>
<evidence type="ECO:0000259" key="6">
    <source>
        <dbReference type="PROSITE" id="PS51350"/>
    </source>
</evidence>
<keyword evidence="3" id="KW-0963">Cytoplasm</keyword>
<feature type="compositionally biased region" description="Polar residues" evidence="5">
    <location>
        <begin position="1"/>
        <end position="12"/>
    </location>
</feature>
<dbReference type="AlphaFoldDB" id="A0A845ABH3"/>
<feature type="region of interest" description="Disordered" evidence="5">
    <location>
        <begin position="1"/>
        <end position="20"/>
    </location>
</feature>
<evidence type="ECO:0000256" key="5">
    <source>
        <dbReference type="SAM" id="MobiDB-lite"/>
    </source>
</evidence>
<dbReference type="InterPro" id="IPR050399">
    <property type="entry name" value="HPr"/>
</dbReference>
<sequence>MQARTISRSPQNFWGKRSEAGKRSAWGSNRLSKVSAQVLIVNKRGLHARASAKFVGTVAAMQGANVQVTKDRHSAAGGSILGLMMLGAAKGDEITISVEGSDAETQLAELVALIDTGFGED</sequence>
<evidence type="ECO:0000256" key="1">
    <source>
        <dbReference type="ARBA" id="ARBA00004496"/>
    </source>
</evidence>
<dbReference type="SUPFAM" id="SSF55594">
    <property type="entry name" value="HPr-like"/>
    <property type="match status" value="1"/>
</dbReference>
<evidence type="ECO:0000256" key="3">
    <source>
        <dbReference type="ARBA" id="ARBA00022490"/>
    </source>
</evidence>
<keyword evidence="8" id="KW-1185">Reference proteome</keyword>
<dbReference type="GO" id="GO:0005737">
    <property type="term" value="C:cytoplasm"/>
    <property type="evidence" value="ECO:0007669"/>
    <property type="project" value="UniProtKB-SubCell"/>
</dbReference>
<dbReference type="PANTHER" id="PTHR33705:SF2">
    <property type="entry name" value="PHOSPHOCARRIER PROTEIN NPR"/>
    <property type="match status" value="1"/>
</dbReference>
<evidence type="ECO:0000313" key="7">
    <source>
        <dbReference type="EMBL" id="MXP25896.1"/>
    </source>
</evidence>
<evidence type="ECO:0000256" key="2">
    <source>
        <dbReference type="ARBA" id="ARBA00010736"/>
    </source>
</evidence>
<dbReference type="OrthoDB" id="9798965at2"/>
<dbReference type="InterPro" id="IPR000032">
    <property type="entry name" value="HPr-like"/>
</dbReference>
<dbReference type="GO" id="GO:0009401">
    <property type="term" value="P:phosphoenolpyruvate-dependent sugar phosphotransferase system"/>
    <property type="evidence" value="ECO:0007669"/>
    <property type="project" value="UniProtKB-KW"/>
</dbReference>
<proteinExistence type="inferred from homology"/>
<comment type="caution">
    <text evidence="7">The sequence shown here is derived from an EMBL/GenBank/DDBJ whole genome shotgun (WGS) entry which is preliminary data.</text>
</comment>
<dbReference type="EMBL" id="WTYQ01000002">
    <property type="protein sequence ID" value="MXP25896.1"/>
    <property type="molecule type" value="Genomic_DNA"/>
</dbReference>
<feature type="domain" description="HPr" evidence="6">
    <location>
        <begin position="33"/>
        <end position="121"/>
    </location>
</feature>
<comment type="similarity">
    <text evidence="2">Belongs to the HPr family.</text>
</comment>
<dbReference type="PROSITE" id="PS00369">
    <property type="entry name" value="PTS_HPR_HIS"/>
    <property type="match status" value="1"/>
</dbReference>
<reference evidence="7 8" key="1">
    <citation type="submission" date="2019-12" db="EMBL/GenBank/DDBJ databases">
        <title>Genomic-based taxomic classification of the family Erythrobacteraceae.</title>
        <authorList>
            <person name="Xu L."/>
        </authorList>
    </citation>
    <scope>NUCLEOTIDE SEQUENCE [LARGE SCALE GENOMIC DNA]</scope>
    <source>
        <strain evidence="7 8">DSM 18604</strain>
    </source>
</reference>
<accession>A0A845ABH3</accession>
<gene>
    <name evidence="7" type="ORF">GRI39_07550</name>
</gene>
<name>A0A845ABH3_9SPHN</name>
<dbReference type="PROSITE" id="PS51350">
    <property type="entry name" value="PTS_HPR_DOM"/>
    <property type="match status" value="1"/>
</dbReference>
<evidence type="ECO:0000313" key="8">
    <source>
        <dbReference type="Proteomes" id="UP000460561"/>
    </source>
</evidence>
<protein>
    <submittedName>
        <fullName evidence="7">HPr family phosphocarrier protein</fullName>
    </submittedName>
</protein>
<dbReference type="Proteomes" id="UP000460561">
    <property type="component" value="Unassembled WGS sequence"/>
</dbReference>
<dbReference type="PANTHER" id="PTHR33705">
    <property type="entry name" value="PHOSPHOCARRIER PROTEIN HPR"/>
    <property type="match status" value="1"/>
</dbReference>
<dbReference type="NCBIfam" id="TIGR01003">
    <property type="entry name" value="PTS_HPr_family"/>
    <property type="match status" value="1"/>
</dbReference>
<dbReference type="InterPro" id="IPR035895">
    <property type="entry name" value="HPr-like_sf"/>
</dbReference>
<evidence type="ECO:0000256" key="4">
    <source>
        <dbReference type="ARBA" id="ARBA00022683"/>
    </source>
</evidence>
<organism evidence="7 8">
    <name type="scientific">Altericroceibacterium indicum</name>
    <dbReference type="NCBI Taxonomy" id="374177"/>
    <lineage>
        <taxon>Bacteria</taxon>
        <taxon>Pseudomonadati</taxon>
        <taxon>Pseudomonadota</taxon>
        <taxon>Alphaproteobacteria</taxon>
        <taxon>Sphingomonadales</taxon>
        <taxon>Erythrobacteraceae</taxon>
        <taxon>Altericroceibacterium</taxon>
    </lineage>
</organism>
<dbReference type="Pfam" id="PF00381">
    <property type="entry name" value="PTS-HPr"/>
    <property type="match status" value="1"/>
</dbReference>
<comment type="subcellular location">
    <subcellularLocation>
        <location evidence="1">Cytoplasm</location>
    </subcellularLocation>
</comment>
<dbReference type="CDD" id="cd00367">
    <property type="entry name" value="PTS-HPr_like"/>
    <property type="match status" value="1"/>
</dbReference>